<dbReference type="Proteomes" id="UP000242699">
    <property type="component" value="Unassembled WGS sequence"/>
</dbReference>
<dbReference type="SUPFAM" id="SSF53850">
    <property type="entry name" value="Periplasmic binding protein-like II"/>
    <property type="match status" value="1"/>
</dbReference>
<dbReference type="GO" id="GO:1904680">
    <property type="term" value="F:peptide transmembrane transporter activity"/>
    <property type="evidence" value="ECO:0007669"/>
    <property type="project" value="TreeGrafter"/>
</dbReference>
<evidence type="ECO:0000256" key="4">
    <source>
        <dbReference type="ARBA" id="ARBA00022729"/>
    </source>
</evidence>
<keyword evidence="4 5" id="KW-0732">Signal</keyword>
<dbReference type="GO" id="GO:0030313">
    <property type="term" value="C:cell envelope"/>
    <property type="evidence" value="ECO:0007669"/>
    <property type="project" value="UniProtKB-SubCell"/>
</dbReference>
<accession>A0A2T2WXX5</accession>
<dbReference type="AlphaFoldDB" id="A0A2T2WXX5"/>
<feature type="signal peptide" evidence="5">
    <location>
        <begin position="1"/>
        <end position="24"/>
    </location>
</feature>
<comment type="similarity">
    <text evidence="2">Belongs to the bacterial solute-binding protein 5 family.</text>
</comment>
<protein>
    <submittedName>
        <fullName evidence="7">ABC transporter substrate-binding protein</fullName>
    </submittedName>
</protein>
<dbReference type="GO" id="GO:0042597">
    <property type="term" value="C:periplasmic space"/>
    <property type="evidence" value="ECO:0007669"/>
    <property type="project" value="UniProtKB-ARBA"/>
</dbReference>
<dbReference type="PROSITE" id="PS51257">
    <property type="entry name" value="PROKAR_LIPOPROTEIN"/>
    <property type="match status" value="1"/>
</dbReference>
<keyword evidence="3" id="KW-0813">Transport</keyword>
<feature type="domain" description="Solute-binding protein family 5" evidence="6">
    <location>
        <begin position="89"/>
        <end position="476"/>
    </location>
</feature>
<evidence type="ECO:0000259" key="6">
    <source>
        <dbReference type="Pfam" id="PF00496"/>
    </source>
</evidence>
<dbReference type="PANTHER" id="PTHR30290">
    <property type="entry name" value="PERIPLASMIC BINDING COMPONENT OF ABC TRANSPORTER"/>
    <property type="match status" value="1"/>
</dbReference>
<dbReference type="Gene3D" id="3.40.190.10">
    <property type="entry name" value="Periplasmic binding protein-like II"/>
    <property type="match status" value="1"/>
</dbReference>
<dbReference type="GO" id="GO:0043190">
    <property type="term" value="C:ATP-binding cassette (ABC) transporter complex"/>
    <property type="evidence" value="ECO:0007669"/>
    <property type="project" value="InterPro"/>
</dbReference>
<organism evidence="7 8">
    <name type="scientific">Sulfobacillus benefaciens</name>
    <dbReference type="NCBI Taxonomy" id="453960"/>
    <lineage>
        <taxon>Bacteria</taxon>
        <taxon>Bacillati</taxon>
        <taxon>Bacillota</taxon>
        <taxon>Clostridia</taxon>
        <taxon>Eubacteriales</taxon>
        <taxon>Clostridiales Family XVII. Incertae Sedis</taxon>
        <taxon>Sulfobacillus</taxon>
    </lineage>
</organism>
<dbReference type="InterPro" id="IPR030678">
    <property type="entry name" value="Peptide/Ni-bd"/>
</dbReference>
<dbReference type="PANTHER" id="PTHR30290:SF10">
    <property type="entry name" value="PERIPLASMIC OLIGOPEPTIDE-BINDING PROTEIN-RELATED"/>
    <property type="match status" value="1"/>
</dbReference>
<proteinExistence type="inferred from homology"/>
<sequence>MAKVNPILMSAGLLGLLTAGCGQAAQAVGSSGHTSSSTVVVALPIQTAPNWFFPVLASTGFTDTNSQMNFMMYEPLVHISRSDGVNYHKSIASNIQYNKTGTRYVIKLNSRYRWSNGRPVTAQDVVFTWDVIKAASLGNASWAYGGAGGGGIPADWTSVRAVGSREVVVTLAHPANQSWFIHNGLAQIIPVPKSQWDKYPHNMTQELAYIKSIANVPSAKPYHVVDGPFQFAKMQPNNFWEFVPNPRYGGHKASVGEIRFQYETSSSSEFAGLKTGSVDVGYLPPSLWNSKTALSGKDRFWSGYVFGFNMARVNQSPKAPGGLGPVFSQRYVRAALEMGINQQGIIQSFYHGQAVTEDGPVPSQPLTQFYDSALGKAPYPFSPQAGKKLLEAHGWRLVHGVMTKHGVRLSFPLIYASGSTTINDIVQLVKTDWAREGIHVSLVPEPYDNVIQAMHANPAKWNAAFWGGGWTYQPDYYPTGGELFATGSAANAGHYNSATMDRLIQASYAPGTTTQTRKALFAYESWAVRDIPYLWFPWFAQFNETANTVHHVKSTFNPITDLNYPNYWTTSK</sequence>
<evidence type="ECO:0000313" key="8">
    <source>
        <dbReference type="Proteomes" id="UP000242699"/>
    </source>
</evidence>
<dbReference type="InterPro" id="IPR000914">
    <property type="entry name" value="SBP_5_dom"/>
</dbReference>
<comment type="caution">
    <text evidence="7">The sequence shown here is derived from an EMBL/GenBank/DDBJ whole genome shotgun (WGS) entry which is preliminary data.</text>
</comment>
<dbReference type="CDD" id="cd08513">
    <property type="entry name" value="PBP2_thermophilic_Hb8_like"/>
    <property type="match status" value="1"/>
</dbReference>
<comment type="subcellular location">
    <subcellularLocation>
        <location evidence="1">Cell envelope</location>
    </subcellularLocation>
</comment>
<evidence type="ECO:0000256" key="2">
    <source>
        <dbReference type="ARBA" id="ARBA00005695"/>
    </source>
</evidence>
<evidence type="ECO:0000256" key="3">
    <source>
        <dbReference type="ARBA" id="ARBA00022448"/>
    </source>
</evidence>
<name>A0A2T2WXX5_9FIRM</name>
<dbReference type="EMBL" id="PXYT01000029">
    <property type="protein sequence ID" value="PSR27107.1"/>
    <property type="molecule type" value="Genomic_DNA"/>
</dbReference>
<evidence type="ECO:0000256" key="1">
    <source>
        <dbReference type="ARBA" id="ARBA00004196"/>
    </source>
</evidence>
<dbReference type="GO" id="GO:0015833">
    <property type="term" value="P:peptide transport"/>
    <property type="evidence" value="ECO:0007669"/>
    <property type="project" value="TreeGrafter"/>
</dbReference>
<dbReference type="InterPro" id="IPR039424">
    <property type="entry name" value="SBP_5"/>
</dbReference>
<dbReference type="Pfam" id="PF00496">
    <property type="entry name" value="SBP_bac_5"/>
    <property type="match status" value="1"/>
</dbReference>
<reference evidence="7 8" key="1">
    <citation type="journal article" date="2014" name="BMC Genomics">
        <title>Comparison of environmental and isolate Sulfobacillus genomes reveals diverse carbon, sulfur, nitrogen, and hydrogen metabolisms.</title>
        <authorList>
            <person name="Justice N.B."/>
            <person name="Norman A."/>
            <person name="Brown C.T."/>
            <person name="Singh A."/>
            <person name="Thomas B.C."/>
            <person name="Banfield J.F."/>
        </authorList>
    </citation>
    <scope>NUCLEOTIDE SEQUENCE [LARGE SCALE GENOMIC DNA]</scope>
    <source>
        <strain evidence="7">AMDSBA1</strain>
    </source>
</reference>
<evidence type="ECO:0000313" key="7">
    <source>
        <dbReference type="EMBL" id="PSR27107.1"/>
    </source>
</evidence>
<evidence type="ECO:0000256" key="5">
    <source>
        <dbReference type="SAM" id="SignalP"/>
    </source>
</evidence>
<dbReference type="Gene3D" id="3.10.105.10">
    <property type="entry name" value="Dipeptide-binding Protein, Domain 3"/>
    <property type="match status" value="1"/>
</dbReference>
<gene>
    <name evidence="7" type="ORF">C7B43_12315</name>
</gene>
<feature type="chain" id="PRO_5038491170" evidence="5">
    <location>
        <begin position="25"/>
        <end position="572"/>
    </location>
</feature>
<dbReference type="PIRSF" id="PIRSF002741">
    <property type="entry name" value="MppA"/>
    <property type="match status" value="1"/>
</dbReference>